<dbReference type="PANTHER" id="PTHR24421:SF37">
    <property type="entry name" value="SENSOR HISTIDINE KINASE NARS"/>
    <property type="match status" value="1"/>
</dbReference>
<dbReference type="Gene3D" id="3.30.565.10">
    <property type="entry name" value="Histidine kinase-like ATPase, C-terminal domain"/>
    <property type="match status" value="1"/>
</dbReference>
<evidence type="ECO:0000256" key="16">
    <source>
        <dbReference type="ARBA" id="ARBA00023012"/>
    </source>
</evidence>
<keyword evidence="15" id="KW-0408">Iron</keyword>
<dbReference type="Pfam" id="PF02518">
    <property type="entry name" value="HATPase_c"/>
    <property type="match status" value="1"/>
</dbReference>
<keyword evidence="13 23" id="KW-0418">Kinase</keyword>
<protein>
    <recommendedName>
        <fullName evidence="6">Oxygen sensor histidine kinase NreB</fullName>
        <ecNumber evidence="5">2.7.13.3</ecNumber>
    </recommendedName>
    <alternativeName>
        <fullName evidence="20">Nitrogen regulation protein B</fullName>
    </alternativeName>
</protein>
<dbReference type="GO" id="GO:0005886">
    <property type="term" value="C:plasma membrane"/>
    <property type="evidence" value="ECO:0007669"/>
    <property type="project" value="UniProtKB-SubCell"/>
</dbReference>
<evidence type="ECO:0000256" key="18">
    <source>
        <dbReference type="ARBA" id="ARBA00023136"/>
    </source>
</evidence>
<gene>
    <name evidence="23" type="ORF">SAMN04488243_1594</name>
</gene>
<evidence type="ECO:0000256" key="13">
    <source>
        <dbReference type="ARBA" id="ARBA00022777"/>
    </source>
</evidence>
<evidence type="ECO:0000256" key="7">
    <source>
        <dbReference type="ARBA" id="ARBA00022475"/>
    </source>
</evidence>
<feature type="domain" description="Histidine kinase" evidence="22">
    <location>
        <begin position="362"/>
        <end position="543"/>
    </location>
</feature>
<dbReference type="EMBL" id="FNBC01000059">
    <property type="protein sequence ID" value="SDF45509.1"/>
    <property type="molecule type" value="Genomic_DNA"/>
</dbReference>
<keyword evidence="12" id="KW-0479">Metal-binding</keyword>
<evidence type="ECO:0000256" key="14">
    <source>
        <dbReference type="ARBA" id="ARBA00022989"/>
    </source>
</evidence>
<dbReference type="InterPro" id="IPR003594">
    <property type="entry name" value="HATPase_dom"/>
</dbReference>
<evidence type="ECO:0000256" key="21">
    <source>
        <dbReference type="SAM" id="Phobius"/>
    </source>
</evidence>
<evidence type="ECO:0000256" key="1">
    <source>
        <dbReference type="ARBA" id="ARBA00000085"/>
    </source>
</evidence>
<evidence type="ECO:0000256" key="20">
    <source>
        <dbReference type="ARBA" id="ARBA00030800"/>
    </source>
</evidence>
<dbReference type="InterPro" id="IPR050482">
    <property type="entry name" value="Sensor_HK_TwoCompSys"/>
</dbReference>
<dbReference type="GO" id="GO:0046983">
    <property type="term" value="F:protein dimerization activity"/>
    <property type="evidence" value="ECO:0007669"/>
    <property type="project" value="InterPro"/>
</dbReference>
<evidence type="ECO:0000256" key="8">
    <source>
        <dbReference type="ARBA" id="ARBA00022485"/>
    </source>
</evidence>
<evidence type="ECO:0000313" key="23">
    <source>
        <dbReference type="EMBL" id="SDF45509.1"/>
    </source>
</evidence>
<dbReference type="Proteomes" id="UP000199446">
    <property type="component" value="Unassembled WGS sequence"/>
</dbReference>
<keyword evidence="17" id="KW-0411">Iron-sulfur</keyword>
<feature type="transmembrane region" description="Helical" evidence="21">
    <location>
        <begin position="145"/>
        <end position="167"/>
    </location>
</feature>
<evidence type="ECO:0000259" key="22">
    <source>
        <dbReference type="PROSITE" id="PS50109"/>
    </source>
</evidence>
<dbReference type="PRINTS" id="PR00344">
    <property type="entry name" value="BCTRLSENSOR"/>
</dbReference>
<evidence type="ECO:0000256" key="4">
    <source>
        <dbReference type="ARBA" id="ARBA00004651"/>
    </source>
</evidence>
<evidence type="ECO:0000256" key="17">
    <source>
        <dbReference type="ARBA" id="ARBA00023014"/>
    </source>
</evidence>
<dbReference type="PANTHER" id="PTHR24421">
    <property type="entry name" value="NITRATE/NITRITE SENSOR PROTEIN NARX-RELATED"/>
    <property type="match status" value="1"/>
</dbReference>
<keyword evidence="24" id="KW-1185">Reference proteome</keyword>
<dbReference type="InterPro" id="IPR011712">
    <property type="entry name" value="Sig_transdc_His_kin_sub3_dim/P"/>
</dbReference>
<evidence type="ECO:0000256" key="10">
    <source>
        <dbReference type="ARBA" id="ARBA00022679"/>
    </source>
</evidence>
<accession>A0A1G7L900</accession>
<comment type="catalytic activity">
    <reaction evidence="1">
        <text>ATP + protein L-histidine = ADP + protein N-phospho-L-histidine.</text>
        <dbReference type="EC" id="2.7.13.3"/>
    </reaction>
</comment>
<keyword evidence="7" id="KW-1003">Cell membrane</keyword>
<dbReference type="InterPro" id="IPR036890">
    <property type="entry name" value="HATPase_C_sf"/>
</dbReference>
<keyword evidence="16" id="KW-0902">Two-component regulatory system</keyword>
<dbReference type="SMART" id="SM00387">
    <property type="entry name" value="HATPase_c"/>
    <property type="match status" value="1"/>
</dbReference>
<evidence type="ECO:0000256" key="12">
    <source>
        <dbReference type="ARBA" id="ARBA00022723"/>
    </source>
</evidence>
<organism evidence="23 24">
    <name type="scientific">Thermus arciformis</name>
    <dbReference type="NCBI Taxonomy" id="482827"/>
    <lineage>
        <taxon>Bacteria</taxon>
        <taxon>Thermotogati</taxon>
        <taxon>Deinococcota</taxon>
        <taxon>Deinococci</taxon>
        <taxon>Thermales</taxon>
        <taxon>Thermaceae</taxon>
        <taxon>Thermus</taxon>
    </lineage>
</organism>
<comment type="subcellular location">
    <subcellularLocation>
        <location evidence="4">Cell membrane</location>
        <topology evidence="4">Multi-pass membrane protein</topology>
    </subcellularLocation>
    <subcellularLocation>
        <location evidence="3">Cytoplasm</location>
    </subcellularLocation>
</comment>
<name>A0A1G7L900_9DEIN</name>
<evidence type="ECO:0000256" key="15">
    <source>
        <dbReference type="ARBA" id="ARBA00023004"/>
    </source>
</evidence>
<dbReference type="GO" id="GO:0051539">
    <property type="term" value="F:4 iron, 4 sulfur cluster binding"/>
    <property type="evidence" value="ECO:0007669"/>
    <property type="project" value="UniProtKB-KW"/>
</dbReference>
<keyword evidence="11 21" id="KW-0812">Transmembrane</keyword>
<evidence type="ECO:0000256" key="6">
    <source>
        <dbReference type="ARBA" id="ARBA00017322"/>
    </source>
</evidence>
<dbReference type="CDD" id="cd16917">
    <property type="entry name" value="HATPase_UhpB-NarQ-NarX-like"/>
    <property type="match status" value="1"/>
</dbReference>
<dbReference type="PROSITE" id="PS50109">
    <property type="entry name" value="HIS_KIN"/>
    <property type="match status" value="1"/>
</dbReference>
<dbReference type="GO" id="GO:0046872">
    <property type="term" value="F:metal ion binding"/>
    <property type="evidence" value="ECO:0007669"/>
    <property type="project" value="UniProtKB-KW"/>
</dbReference>
<keyword evidence="14 21" id="KW-1133">Transmembrane helix</keyword>
<dbReference type="InterPro" id="IPR005467">
    <property type="entry name" value="His_kinase_dom"/>
</dbReference>
<dbReference type="AlphaFoldDB" id="A0A1G7L900"/>
<proteinExistence type="predicted"/>
<evidence type="ECO:0000256" key="5">
    <source>
        <dbReference type="ARBA" id="ARBA00012438"/>
    </source>
</evidence>
<dbReference type="Gene3D" id="1.20.5.1930">
    <property type="match status" value="1"/>
</dbReference>
<evidence type="ECO:0000256" key="9">
    <source>
        <dbReference type="ARBA" id="ARBA00022490"/>
    </source>
</evidence>
<evidence type="ECO:0000256" key="19">
    <source>
        <dbReference type="ARBA" id="ARBA00024827"/>
    </source>
</evidence>
<keyword evidence="9" id="KW-0963">Cytoplasm</keyword>
<dbReference type="GO" id="GO:0005737">
    <property type="term" value="C:cytoplasm"/>
    <property type="evidence" value="ECO:0007669"/>
    <property type="project" value="UniProtKB-SubCell"/>
</dbReference>
<evidence type="ECO:0000256" key="2">
    <source>
        <dbReference type="ARBA" id="ARBA00001966"/>
    </source>
</evidence>
<keyword evidence="8" id="KW-0004">4Fe-4S</keyword>
<comment type="function">
    <text evidence="19">Member of the two-component regulatory system NreB/NreC involved in the control of dissimilatory nitrate/nitrite reduction in response to oxygen. NreB functions as a direct oxygen sensor histidine kinase which is autophosphorylated, in the absence of oxygen, probably at the conserved histidine residue, and transfers its phosphate group probably to a conserved aspartate residue of NreC. NreB/NreC activates the expression of the nitrate (narGHJI) and nitrite (nir) reductase operons, as well as the putative nitrate transporter gene narT.</text>
</comment>
<dbReference type="InterPro" id="IPR004358">
    <property type="entry name" value="Sig_transdc_His_kin-like_C"/>
</dbReference>
<comment type="cofactor">
    <cofactor evidence="2">
        <name>[4Fe-4S] cluster</name>
        <dbReference type="ChEBI" id="CHEBI:49883"/>
    </cofactor>
</comment>
<keyword evidence="18 21" id="KW-0472">Membrane</keyword>
<dbReference type="GO" id="GO:0000155">
    <property type="term" value="F:phosphorelay sensor kinase activity"/>
    <property type="evidence" value="ECO:0007669"/>
    <property type="project" value="InterPro"/>
</dbReference>
<dbReference type="STRING" id="482827.SAMN04488243_1594"/>
<evidence type="ECO:0000313" key="24">
    <source>
        <dbReference type="Proteomes" id="UP000199446"/>
    </source>
</evidence>
<dbReference type="SUPFAM" id="SSF55874">
    <property type="entry name" value="ATPase domain of HSP90 chaperone/DNA topoisomerase II/histidine kinase"/>
    <property type="match status" value="1"/>
</dbReference>
<evidence type="ECO:0000256" key="11">
    <source>
        <dbReference type="ARBA" id="ARBA00022692"/>
    </source>
</evidence>
<reference evidence="24" key="1">
    <citation type="submission" date="2016-10" db="EMBL/GenBank/DDBJ databases">
        <authorList>
            <person name="Varghese N."/>
            <person name="Submissions S."/>
        </authorList>
    </citation>
    <scope>NUCLEOTIDE SEQUENCE [LARGE SCALE GENOMIC DNA]</scope>
    <source>
        <strain evidence="24">CGMCC 1.6992</strain>
    </source>
</reference>
<dbReference type="Pfam" id="PF07730">
    <property type="entry name" value="HisKA_3"/>
    <property type="match status" value="1"/>
</dbReference>
<evidence type="ECO:0000256" key="3">
    <source>
        <dbReference type="ARBA" id="ARBA00004496"/>
    </source>
</evidence>
<dbReference type="EC" id="2.7.13.3" evidence="5"/>
<sequence>MKGSFRARLLATFALGMLFLGLGLGGTAFFLVKTGLEASLEAQGKAQTLYLARQLEEHLLLNDLYAVFRQLESLEGEGVLGFVLDPKGEVLVHTFPGGFPLNLKTLIGRFRFQGEVYRLYRSPIGDGSVGALALAFPETPLRQKLAHLLVLGAWWALGVTALAFLLVSRAADQFLKPLEALVQGVRAWQEGRERPLPDPGGELRVLHQALVAYRERVKRREQELSTLNQVAEAVNRAETPEGVLQNALEALARSGLFRCGEAWLGEVRVGKVLCPYRDEEVCPLKRGEPKTTYHTLELTEARLLLDTEAPQAFLEAIKAPIEAGLHRARYTQALKERAQERSQLLKALIQAQEAERARLARDLHDQIGQILTGIDLGLKAVKEGRVEAVPALQELVRSAIQDVRHLSRSLRPSALDTLGLEAALKRMAEEFQERTGIRVNPLCRLKGRLPETHETALYRVVQEALTNVARHAKAKQVSVVLQQEEGEINLVVEDDGQGFPPEAQPGLGILGMRERIELLGGRFQVESLPGLGTTLYARIPLKEVKT</sequence>
<keyword evidence="10" id="KW-0808">Transferase</keyword>